<dbReference type="InterPro" id="IPR036086">
    <property type="entry name" value="ParB/Sulfiredoxin_sf"/>
</dbReference>
<dbReference type="AlphaFoldDB" id="A0A4Q1AY07"/>
<dbReference type="OrthoDB" id="9769293at2"/>
<dbReference type="SUPFAM" id="SSF110849">
    <property type="entry name" value="ParB/Sulfiredoxin"/>
    <property type="match status" value="1"/>
</dbReference>
<dbReference type="Gene3D" id="3.90.1530.30">
    <property type="match status" value="1"/>
</dbReference>
<reference evidence="1 2" key="1">
    <citation type="submission" date="2017-09" db="EMBL/GenBank/DDBJ databases">
        <title>Genomics of the genus Arcobacter.</title>
        <authorList>
            <person name="Perez-Cataluna A."/>
            <person name="Figueras M.J."/>
            <person name="Salas-Masso N."/>
        </authorList>
    </citation>
    <scope>NUCLEOTIDE SEQUENCE [LARGE SCALE GENOMIC DNA]</scope>
    <source>
        <strain evidence="1 2">F156-34</strain>
    </source>
</reference>
<comment type="caution">
    <text evidence="1">The sequence shown here is derived from an EMBL/GenBank/DDBJ whole genome shotgun (WGS) entry which is preliminary data.</text>
</comment>
<organism evidence="1 2">
    <name type="scientific">Halarcobacter mediterraneus</name>
    <dbReference type="NCBI Taxonomy" id="2023153"/>
    <lineage>
        <taxon>Bacteria</taxon>
        <taxon>Pseudomonadati</taxon>
        <taxon>Campylobacterota</taxon>
        <taxon>Epsilonproteobacteria</taxon>
        <taxon>Campylobacterales</taxon>
        <taxon>Arcobacteraceae</taxon>
        <taxon>Halarcobacter</taxon>
    </lineage>
</organism>
<proteinExistence type="predicted"/>
<protein>
    <submittedName>
        <fullName evidence="1">Uncharacterized protein</fullName>
    </submittedName>
</protein>
<dbReference type="RefSeq" id="WP_129060344.1">
    <property type="nucleotide sequence ID" value="NZ_NXIE01000001.1"/>
</dbReference>
<accession>A0A4Q1AY07</accession>
<dbReference type="EMBL" id="NXIE01000001">
    <property type="protein sequence ID" value="RXK14233.1"/>
    <property type="molecule type" value="Genomic_DNA"/>
</dbReference>
<evidence type="ECO:0000313" key="2">
    <source>
        <dbReference type="Proteomes" id="UP000289718"/>
    </source>
</evidence>
<dbReference type="Proteomes" id="UP000289718">
    <property type="component" value="Unassembled WGS sequence"/>
</dbReference>
<evidence type="ECO:0000313" key="1">
    <source>
        <dbReference type="EMBL" id="RXK14233.1"/>
    </source>
</evidence>
<gene>
    <name evidence="1" type="ORF">CP965_01945</name>
</gene>
<sequence length="378" mass="43643">MAYQYKKLDHKKLFHDTYNPRLPISLHDSSQEMVYKYMLLEADVLSLIEAIGKNGFFPGEPIIVVQEGDEFKVVEGNRRLSAVKLIDNPNLAPVLVDRVKEAVESISDEIKDSLSEIPCLIADSSDDIEKVDKFLGFRHITGTKNWKSLERARYLNKMYNRVKSENPDDTDIELHKEVAKLIGSKSDYVKRILVGFEIYKRIEDKKFFKINNGDLNDQNFHFVNLADSLNRKNIFEYLGVDFKKEDPIEELNLENLELWTRWIFEKTSGTNTRIKGSSSDLGKLDKVLACQSSKDEFILKEKTLDEALVFAQDNDVLFDSLIKKAISNLENSEKPLHSIKEFNFELENNLSTILSICKNLNRINNSKKQEEDNEFTLS</sequence>
<name>A0A4Q1AY07_9BACT</name>
<keyword evidence="2" id="KW-1185">Reference proteome</keyword>